<dbReference type="InterPro" id="IPR018375">
    <property type="entry name" value="Coprogen_oxidase_CS"/>
</dbReference>
<proteinExistence type="inferred from homology"/>
<dbReference type="EC" id="1.3.3.3" evidence="4"/>
<name>A0A3B0J1C6_9RICK</name>
<dbReference type="PROSITE" id="PS01021">
    <property type="entry name" value="COPROGEN_OXIDASE"/>
    <property type="match status" value="1"/>
</dbReference>
<evidence type="ECO:0000256" key="6">
    <source>
        <dbReference type="ARBA" id="ARBA00023133"/>
    </source>
</evidence>
<dbReference type="Gene3D" id="3.40.1500.10">
    <property type="entry name" value="Coproporphyrinogen III oxidase, aerobic"/>
    <property type="match status" value="1"/>
</dbReference>
<dbReference type="GO" id="GO:0005737">
    <property type="term" value="C:cytoplasm"/>
    <property type="evidence" value="ECO:0007669"/>
    <property type="project" value="TreeGrafter"/>
</dbReference>
<dbReference type="AlphaFoldDB" id="A0A3B0J1C6"/>
<protein>
    <recommendedName>
        <fullName evidence="4">coproporphyrinogen oxidase</fullName>
        <ecNumber evidence="4">1.3.3.3</ecNumber>
    </recommendedName>
</protein>
<sequence>MEKQKTQAFEWFCALRNKITESFLSIEVQSFTEPKIEKRKWNRPGGGSGESTIIFGNIFEKVGVNVSRVYGKLADSAINEIPGASESNGEFWASGISLVSHMQSPLIPAAHMNTRLIYTSKQWFGGGMDFTPIYKDEGDCKYIHESIKATCDEFNIEYYPKFKKQCDDYFFLQHRKEPRGIGGIFYDNLTSGNWKNDFEFTKAVGEAFLEIYLHIIHKHMQKSWTKEQREEQLIKRGRYVEFNLLYDRGTRFGLMTNGNPDAIMMSMPPLVKWV</sequence>
<dbReference type="NCBIfam" id="NF003727">
    <property type="entry name" value="PRK05330.1"/>
    <property type="match status" value="1"/>
</dbReference>
<dbReference type="PIRSF" id="PIRSF000166">
    <property type="entry name" value="Coproporphyri_ox"/>
    <property type="match status" value="1"/>
</dbReference>
<evidence type="ECO:0000256" key="5">
    <source>
        <dbReference type="ARBA" id="ARBA00023002"/>
    </source>
</evidence>
<evidence type="ECO:0000256" key="1">
    <source>
        <dbReference type="ARBA" id="ARBA00005168"/>
    </source>
</evidence>
<dbReference type="PRINTS" id="PR00073">
    <property type="entry name" value="COPRGNOXDASE"/>
</dbReference>
<comment type="pathway">
    <text evidence="1">Porphyrin-containing compound metabolism; protoporphyrin-IX biosynthesis; protoporphyrinogen-IX from coproporphyrinogen-III (O2 route): step 1/1.</text>
</comment>
<keyword evidence="5 8" id="KW-0560">Oxidoreductase</keyword>
<dbReference type="PANTHER" id="PTHR10755:SF0">
    <property type="entry name" value="OXYGEN-DEPENDENT COPROPORPHYRINOGEN-III OXIDASE, MITOCHONDRIAL"/>
    <property type="match status" value="1"/>
</dbReference>
<comment type="subunit">
    <text evidence="3">Homodimer.</text>
</comment>
<comment type="similarity">
    <text evidence="2">Belongs to the aerobic coproporphyrinogen-III oxidase family.</text>
</comment>
<keyword evidence="7" id="KW-0627">Porphyrin biosynthesis</keyword>
<dbReference type="EMBL" id="OUNF01000397">
    <property type="protein sequence ID" value="SPP34445.1"/>
    <property type="molecule type" value="Genomic_DNA"/>
</dbReference>
<dbReference type="GO" id="GO:0006782">
    <property type="term" value="P:protoporphyrinogen IX biosynthetic process"/>
    <property type="evidence" value="ECO:0007669"/>
    <property type="project" value="TreeGrafter"/>
</dbReference>
<keyword evidence="6" id="KW-0350">Heme biosynthesis</keyword>
<evidence type="ECO:0000313" key="8">
    <source>
        <dbReference type="EMBL" id="SPP34445.1"/>
    </source>
</evidence>
<evidence type="ECO:0000256" key="7">
    <source>
        <dbReference type="ARBA" id="ARBA00023244"/>
    </source>
</evidence>
<dbReference type="InterPro" id="IPR036406">
    <property type="entry name" value="Coprogen_oxidase_aer_sf"/>
</dbReference>
<dbReference type="InterPro" id="IPR001260">
    <property type="entry name" value="Coprogen_oxidase_aer"/>
</dbReference>
<organism evidence="8">
    <name type="scientific">Wolbachia endosymbiont of Aleurodicus floccissimus</name>
    <dbReference type="NCBI Taxonomy" id="2152762"/>
    <lineage>
        <taxon>Bacteria</taxon>
        <taxon>Pseudomonadati</taxon>
        <taxon>Pseudomonadota</taxon>
        <taxon>Alphaproteobacteria</taxon>
        <taxon>Rickettsiales</taxon>
        <taxon>Anaplasmataceae</taxon>
        <taxon>Wolbachieae</taxon>
        <taxon>Wolbachia</taxon>
    </lineage>
</organism>
<dbReference type="PANTHER" id="PTHR10755">
    <property type="entry name" value="COPROPORPHYRINOGEN III OXIDASE, MITOCHONDRIAL"/>
    <property type="match status" value="1"/>
</dbReference>
<reference evidence="8" key="1">
    <citation type="submission" date="2018-04" db="EMBL/GenBank/DDBJ databases">
        <authorList>
            <person name="Go L.Y."/>
            <person name="Mitchell J.A."/>
        </authorList>
    </citation>
    <scope>NUCLEOTIDE SEQUENCE</scope>
    <source>
        <strain evidence="8">WBAF</strain>
    </source>
</reference>
<evidence type="ECO:0000256" key="4">
    <source>
        <dbReference type="ARBA" id="ARBA00012869"/>
    </source>
</evidence>
<dbReference type="SUPFAM" id="SSF102886">
    <property type="entry name" value="Coproporphyrinogen III oxidase"/>
    <property type="match status" value="1"/>
</dbReference>
<evidence type="ECO:0000256" key="2">
    <source>
        <dbReference type="ARBA" id="ARBA00010644"/>
    </source>
</evidence>
<dbReference type="Pfam" id="PF01218">
    <property type="entry name" value="Coprogen_oxidas"/>
    <property type="match status" value="1"/>
</dbReference>
<dbReference type="GO" id="GO:0004109">
    <property type="term" value="F:coproporphyrinogen oxidase activity"/>
    <property type="evidence" value="ECO:0007669"/>
    <property type="project" value="UniProtKB-EC"/>
</dbReference>
<gene>
    <name evidence="8" type="primary">hemF</name>
    <name evidence="8" type="ORF">WBAF_1459</name>
</gene>
<evidence type="ECO:0000256" key="3">
    <source>
        <dbReference type="ARBA" id="ARBA00011738"/>
    </source>
</evidence>
<accession>A0A3B0J1C6</accession>